<accession>A0ABP9VAT5</accession>
<reference evidence="1 2" key="1">
    <citation type="submission" date="2024-02" db="EMBL/GenBank/DDBJ databases">
        <title>Deinococcus xinjiangensis NBRC 107630.</title>
        <authorList>
            <person name="Ichikawa N."/>
            <person name="Katano-Makiyama Y."/>
            <person name="Hidaka K."/>
        </authorList>
    </citation>
    <scope>NUCLEOTIDE SEQUENCE [LARGE SCALE GENOMIC DNA]</scope>
    <source>
        <strain evidence="1 2">NBRC 107630</strain>
    </source>
</reference>
<dbReference type="RefSeq" id="WP_353542349.1">
    <property type="nucleotide sequence ID" value="NZ_BAABRN010000022.1"/>
</dbReference>
<dbReference type="EMBL" id="BAABRN010000022">
    <property type="protein sequence ID" value="GAA5502378.1"/>
    <property type="molecule type" value="Genomic_DNA"/>
</dbReference>
<protein>
    <submittedName>
        <fullName evidence="1">Uncharacterized protein</fullName>
    </submittedName>
</protein>
<name>A0ABP9VAT5_9DEIO</name>
<evidence type="ECO:0000313" key="1">
    <source>
        <dbReference type="EMBL" id="GAA5502378.1"/>
    </source>
</evidence>
<sequence>MKAIQEEIQVELRDGWPSSLYWRQQRYFVSTICDTWRFGGRWWLSEPPRDCFVVQAGGLTAELHHEAREGGRWWLARLQD</sequence>
<keyword evidence="2" id="KW-1185">Reference proteome</keyword>
<proteinExistence type="predicted"/>
<evidence type="ECO:0000313" key="2">
    <source>
        <dbReference type="Proteomes" id="UP001458946"/>
    </source>
</evidence>
<comment type="caution">
    <text evidence="1">The sequence shown here is derived from an EMBL/GenBank/DDBJ whole genome shotgun (WGS) entry which is preliminary data.</text>
</comment>
<dbReference type="Proteomes" id="UP001458946">
    <property type="component" value="Unassembled WGS sequence"/>
</dbReference>
<organism evidence="1 2">
    <name type="scientific">Deinococcus xinjiangensis</name>
    <dbReference type="NCBI Taxonomy" id="457454"/>
    <lineage>
        <taxon>Bacteria</taxon>
        <taxon>Thermotogati</taxon>
        <taxon>Deinococcota</taxon>
        <taxon>Deinococci</taxon>
        <taxon>Deinococcales</taxon>
        <taxon>Deinococcaceae</taxon>
        <taxon>Deinococcus</taxon>
    </lineage>
</organism>
<gene>
    <name evidence="1" type="ORF">Dxin01_02122</name>
</gene>